<organism evidence="1 2">
    <name type="scientific">Acanthoscelides obtectus</name>
    <name type="common">Bean weevil</name>
    <name type="synonym">Bruchus obtectus</name>
    <dbReference type="NCBI Taxonomy" id="200917"/>
    <lineage>
        <taxon>Eukaryota</taxon>
        <taxon>Metazoa</taxon>
        <taxon>Ecdysozoa</taxon>
        <taxon>Arthropoda</taxon>
        <taxon>Hexapoda</taxon>
        <taxon>Insecta</taxon>
        <taxon>Pterygota</taxon>
        <taxon>Neoptera</taxon>
        <taxon>Endopterygota</taxon>
        <taxon>Coleoptera</taxon>
        <taxon>Polyphaga</taxon>
        <taxon>Cucujiformia</taxon>
        <taxon>Chrysomeloidea</taxon>
        <taxon>Chrysomelidae</taxon>
        <taxon>Bruchinae</taxon>
        <taxon>Bruchini</taxon>
        <taxon>Acanthoscelides</taxon>
    </lineage>
</organism>
<dbReference type="InterPro" id="IPR013083">
    <property type="entry name" value="Znf_RING/FYVE/PHD"/>
</dbReference>
<proteinExistence type="predicted"/>
<dbReference type="OrthoDB" id="6771045at2759"/>
<dbReference type="AlphaFoldDB" id="A0A9P0MDL7"/>
<protein>
    <recommendedName>
        <fullName evidence="3">PHD-type domain-containing protein</fullName>
    </recommendedName>
</protein>
<evidence type="ECO:0008006" key="3">
    <source>
        <dbReference type="Google" id="ProtNLM"/>
    </source>
</evidence>
<dbReference type="EMBL" id="CAKOFQ010008483">
    <property type="protein sequence ID" value="CAH2014373.1"/>
    <property type="molecule type" value="Genomic_DNA"/>
</dbReference>
<dbReference type="Proteomes" id="UP001152888">
    <property type="component" value="Unassembled WGS sequence"/>
</dbReference>
<accession>A0A9P0MDL7</accession>
<evidence type="ECO:0000313" key="2">
    <source>
        <dbReference type="Proteomes" id="UP001152888"/>
    </source>
</evidence>
<sequence length="123" mass="13877">MADDVDVCAICADNCIVNSKVIKCKLCVKSFHPVCVGLKDLNCKYLCEFDNLISFCDNCKQVGNSSVTKSHMLILQKEIECLNREKDIQAKLISEPQSSLELHNSNPIRYKKSSVRQKVLLLQ</sequence>
<comment type="caution">
    <text evidence="1">The sequence shown here is derived from an EMBL/GenBank/DDBJ whole genome shotgun (WGS) entry which is preliminary data.</text>
</comment>
<evidence type="ECO:0000313" key="1">
    <source>
        <dbReference type="EMBL" id="CAH2014373.1"/>
    </source>
</evidence>
<reference evidence="1" key="1">
    <citation type="submission" date="2022-03" db="EMBL/GenBank/DDBJ databases">
        <authorList>
            <person name="Sayadi A."/>
        </authorList>
    </citation>
    <scope>NUCLEOTIDE SEQUENCE</scope>
</reference>
<name>A0A9P0MDL7_ACAOB</name>
<keyword evidence="2" id="KW-1185">Reference proteome</keyword>
<gene>
    <name evidence="1" type="ORF">ACAOBT_LOCUS34071</name>
</gene>
<dbReference type="Gene3D" id="3.30.40.10">
    <property type="entry name" value="Zinc/RING finger domain, C3HC4 (zinc finger)"/>
    <property type="match status" value="1"/>
</dbReference>